<sequence length="104" mass="11488">MDKGHEDSGSNVDRDCELSVMSGCFHLDHVGDVLLARNQHGLSWKCLDSSDCEGTTCLGIGSWENTEETEIKFSDIYAVEFDSYGLVHSPKSGLGHSFIKYIEV</sequence>
<name>A0A6J0LGZ4_RAPSA</name>
<reference evidence="2" key="2">
    <citation type="submission" date="2025-08" db="UniProtKB">
        <authorList>
            <consortium name="RefSeq"/>
        </authorList>
    </citation>
    <scope>IDENTIFICATION</scope>
    <source>
        <tissue evidence="2">Leaf</tissue>
    </source>
</reference>
<evidence type="ECO:0000313" key="1">
    <source>
        <dbReference type="Proteomes" id="UP000504610"/>
    </source>
</evidence>
<evidence type="ECO:0000313" key="2">
    <source>
        <dbReference type="RefSeq" id="XP_018459282.1"/>
    </source>
</evidence>
<dbReference type="OrthoDB" id="530923at2759"/>
<protein>
    <submittedName>
        <fullName evidence="2">Ceramide kinase-like</fullName>
    </submittedName>
</protein>
<dbReference type="GeneID" id="108830179"/>
<dbReference type="KEGG" id="rsz:108830179"/>
<accession>A0A6J0LGZ4</accession>
<gene>
    <name evidence="2" type="primary">LOC108830179</name>
</gene>
<dbReference type="Proteomes" id="UP000504610">
    <property type="component" value="Chromosome 1"/>
</dbReference>
<proteinExistence type="predicted"/>
<dbReference type="AlphaFoldDB" id="A0A6J0LGZ4"/>
<dbReference type="RefSeq" id="XP_018459282.1">
    <property type="nucleotide sequence ID" value="XM_018603780.2"/>
</dbReference>
<keyword evidence="1" id="KW-1185">Reference proteome</keyword>
<organism evidence="1 2">
    <name type="scientific">Raphanus sativus</name>
    <name type="common">Radish</name>
    <name type="synonym">Raphanus raphanistrum var. sativus</name>
    <dbReference type="NCBI Taxonomy" id="3726"/>
    <lineage>
        <taxon>Eukaryota</taxon>
        <taxon>Viridiplantae</taxon>
        <taxon>Streptophyta</taxon>
        <taxon>Embryophyta</taxon>
        <taxon>Tracheophyta</taxon>
        <taxon>Spermatophyta</taxon>
        <taxon>Magnoliopsida</taxon>
        <taxon>eudicotyledons</taxon>
        <taxon>Gunneridae</taxon>
        <taxon>Pentapetalae</taxon>
        <taxon>rosids</taxon>
        <taxon>malvids</taxon>
        <taxon>Brassicales</taxon>
        <taxon>Brassicaceae</taxon>
        <taxon>Brassiceae</taxon>
        <taxon>Raphanus</taxon>
    </lineage>
</organism>
<reference evidence="1" key="1">
    <citation type="journal article" date="2019" name="Database">
        <title>The radish genome database (RadishGD): an integrated information resource for radish genomics.</title>
        <authorList>
            <person name="Yu H.J."/>
            <person name="Baek S."/>
            <person name="Lee Y.J."/>
            <person name="Cho A."/>
            <person name="Mun J.H."/>
        </authorList>
    </citation>
    <scope>NUCLEOTIDE SEQUENCE [LARGE SCALE GENOMIC DNA]</scope>
    <source>
        <strain evidence="1">cv. WK10039</strain>
    </source>
</reference>